<dbReference type="Proteomes" id="UP001597102">
    <property type="component" value="Unassembled WGS sequence"/>
</dbReference>
<reference evidence="4" key="1">
    <citation type="journal article" date="2019" name="Int. J. Syst. Evol. Microbiol.">
        <title>The Global Catalogue of Microorganisms (GCM) 10K type strain sequencing project: providing services to taxonomists for standard genome sequencing and annotation.</title>
        <authorList>
            <consortium name="The Broad Institute Genomics Platform"/>
            <consortium name="The Broad Institute Genome Sequencing Center for Infectious Disease"/>
            <person name="Wu L."/>
            <person name="Ma J."/>
        </authorList>
    </citation>
    <scope>NUCLEOTIDE SEQUENCE [LARGE SCALE GENOMIC DNA]</scope>
    <source>
        <strain evidence="4">CCUG 61697</strain>
    </source>
</reference>
<sequence>MSIAVLVMIGLLGAYLGMLELSGNFRSVIDGEFYRSGQPSAADIARYQKAHGIKTIINLRGKNVGRRWYDAEVAASERLGITHLNFRMSSKRGLSQEQAAELISMMEKAEKPLLIHCHSGADRSGLAAALYVAAIAKLGEIEAEDQLSPTYGHVPLPFLSVYAMDEAFEELEPWLGFPDS</sequence>
<dbReference type="InterPro" id="IPR055214">
    <property type="entry name" value="PTP-NADK"/>
</dbReference>
<organism evidence="3 4">
    <name type="scientific">Methyloligella solikamskensis</name>
    <dbReference type="NCBI Taxonomy" id="1177756"/>
    <lineage>
        <taxon>Bacteria</taxon>
        <taxon>Pseudomonadati</taxon>
        <taxon>Pseudomonadota</taxon>
        <taxon>Alphaproteobacteria</taxon>
        <taxon>Hyphomicrobiales</taxon>
        <taxon>Hyphomicrobiaceae</taxon>
        <taxon>Methyloligella</taxon>
    </lineage>
</organism>
<dbReference type="EMBL" id="JBHTJO010000001">
    <property type="protein sequence ID" value="MFD0988003.1"/>
    <property type="molecule type" value="Genomic_DNA"/>
</dbReference>
<feature type="domain" description="DSP-PTPase phosphatase fused to NAD+ Kinase" evidence="2">
    <location>
        <begin position="32"/>
        <end position="137"/>
    </location>
</feature>
<dbReference type="PROSITE" id="PS00383">
    <property type="entry name" value="TYR_PHOSPHATASE_1"/>
    <property type="match status" value="1"/>
</dbReference>
<dbReference type="PANTHER" id="PTHR31126">
    <property type="entry name" value="TYROSINE-PROTEIN PHOSPHATASE"/>
    <property type="match status" value="1"/>
</dbReference>
<dbReference type="SUPFAM" id="SSF52799">
    <property type="entry name" value="(Phosphotyrosine protein) phosphatases II"/>
    <property type="match status" value="1"/>
</dbReference>
<evidence type="ECO:0000313" key="3">
    <source>
        <dbReference type="EMBL" id="MFD0988003.1"/>
    </source>
</evidence>
<evidence type="ECO:0000313" key="4">
    <source>
        <dbReference type="Proteomes" id="UP001597102"/>
    </source>
</evidence>
<protein>
    <submittedName>
        <fullName evidence="3">Tyrosine-protein phosphatase</fullName>
    </submittedName>
</protein>
<comment type="similarity">
    <text evidence="1">Belongs to the protein-tyrosine phosphatase family.</text>
</comment>
<dbReference type="RefSeq" id="WP_379090505.1">
    <property type="nucleotide sequence ID" value="NZ_JBHTJO010000001.1"/>
</dbReference>
<evidence type="ECO:0000256" key="1">
    <source>
        <dbReference type="ARBA" id="ARBA00009580"/>
    </source>
</evidence>
<comment type="caution">
    <text evidence="3">The sequence shown here is derived from an EMBL/GenBank/DDBJ whole genome shotgun (WGS) entry which is preliminary data.</text>
</comment>
<dbReference type="Pfam" id="PF22741">
    <property type="entry name" value="PTP-NADK"/>
    <property type="match status" value="1"/>
</dbReference>
<name>A0ABW3JCG3_9HYPH</name>
<keyword evidence="4" id="KW-1185">Reference proteome</keyword>
<dbReference type="PANTHER" id="PTHR31126:SF1">
    <property type="entry name" value="TYROSINE SPECIFIC PROTEIN PHOSPHATASES DOMAIN-CONTAINING PROTEIN"/>
    <property type="match status" value="1"/>
</dbReference>
<dbReference type="Gene3D" id="3.90.190.10">
    <property type="entry name" value="Protein tyrosine phosphatase superfamily"/>
    <property type="match status" value="1"/>
</dbReference>
<accession>A0ABW3JCG3</accession>
<gene>
    <name evidence="3" type="ORF">ACFQ2F_12940</name>
</gene>
<dbReference type="InterPro" id="IPR016130">
    <property type="entry name" value="Tyr_Pase_AS"/>
</dbReference>
<dbReference type="InterPro" id="IPR029021">
    <property type="entry name" value="Prot-tyrosine_phosphatase-like"/>
</dbReference>
<proteinExistence type="inferred from homology"/>
<evidence type="ECO:0000259" key="2">
    <source>
        <dbReference type="Pfam" id="PF22741"/>
    </source>
</evidence>